<keyword evidence="2" id="KW-0999">Mitochondrion inner membrane</keyword>
<reference evidence="4" key="1">
    <citation type="submission" date="2025-08" db="UniProtKB">
        <authorList>
            <consortium name="RefSeq"/>
        </authorList>
    </citation>
    <scope>IDENTIFICATION</scope>
    <source>
        <tissue evidence="4">Gonads</tissue>
    </source>
</reference>
<evidence type="ECO:0000313" key="3">
    <source>
        <dbReference type="Proteomes" id="UP000504635"/>
    </source>
</evidence>
<sequence length="156" mass="18726">MNKNVKKYMDYFGITELLRFFQTVKEHGGIIASLYKIYRMDSLRHGQCVGEDKFGNKYFENREYFIGRSRWVEYAPYYVLEYDGSQIPAEWFGWLHYKTDLLPYCDPSRPNYKWMLEHEENMSGTTGQFMPYSTTRPKIHVWVPPKNSDNKNNKNC</sequence>
<dbReference type="OrthoDB" id="274641at2759"/>
<dbReference type="Pfam" id="PF05071">
    <property type="entry name" value="NDUFA12"/>
    <property type="match status" value="1"/>
</dbReference>
<evidence type="ECO:0000256" key="1">
    <source>
        <dbReference type="ARBA" id="ARBA00007355"/>
    </source>
</evidence>
<keyword evidence="2" id="KW-0679">Respiratory chain</keyword>
<dbReference type="GeneID" id="115883429"/>
<evidence type="ECO:0000256" key="2">
    <source>
        <dbReference type="RuleBase" id="RU363103"/>
    </source>
</evidence>
<dbReference type="Proteomes" id="UP000504635">
    <property type="component" value="Unplaced"/>
</dbReference>
<keyword evidence="2" id="KW-0813">Transport</keyword>
<protein>
    <recommendedName>
        <fullName evidence="2">NADH dehydrogenase [ubiquinone] 1 alpha subcomplex subunit 12</fullName>
    </recommendedName>
</protein>
<dbReference type="PANTHER" id="PTHR12910:SF2">
    <property type="entry name" value="NADH DEHYDROGENASE [UBIQUINONE] 1 ALPHA SUBCOMPLEX SUBUNIT 12"/>
    <property type="match status" value="1"/>
</dbReference>
<dbReference type="GO" id="GO:0045271">
    <property type="term" value="C:respiratory chain complex I"/>
    <property type="evidence" value="ECO:0007669"/>
    <property type="project" value="InterPro"/>
</dbReference>
<comment type="function">
    <text evidence="2">Accessory subunit of the mitochondrial membrane respiratory chain NADH dehydrogenase (Complex I), that is believed not to be involved in catalysis. Complex I functions in the transfer of electrons from NADH to the respiratory chain. The immediate electron acceptor for the enzyme is believed to be ubiquinone.</text>
</comment>
<comment type="subcellular location">
    <subcellularLocation>
        <location evidence="2">Mitochondrion inner membrane</location>
        <topology evidence="2">Peripheral membrane protein</topology>
        <orientation evidence="2">Matrix side</orientation>
    </subcellularLocation>
</comment>
<comment type="similarity">
    <text evidence="1 2">Belongs to the complex I NDUFA12 subunit family.</text>
</comment>
<dbReference type="FunCoup" id="A0A6J2Y309">
    <property type="interactions" value="912"/>
</dbReference>
<keyword evidence="2" id="KW-0496">Mitochondrion</keyword>
<dbReference type="InParanoid" id="A0A6J2Y309"/>
<dbReference type="PANTHER" id="PTHR12910">
    <property type="entry name" value="NADH-UBIQUINONE OXIDOREDUCTASE SUBUNIT B17.2"/>
    <property type="match status" value="1"/>
</dbReference>
<organism evidence="3 4">
    <name type="scientific">Sitophilus oryzae</name>
    <name type="common">Rice weevil</name>
    <name type="synonym">Curculio oryzae</name>
    <dbReference type="NCBI Taxonomy" id="7048"/>
    <lineage>
        <taxon>Eukaryota</taxon>
        <taxon>Metazoa</taxon>
        <taxon>Ecdysozoa</taxon>
        <taxon>Arthropoda</taxon>
        <taxon>Hexapoda</taxon>
        <taxon>Insecta</taxon>
        <taxon>Pterygota</taxon>
        <taxon>Neoptera</taxon>
        <taxon>Endopterygota</taxon>
        <taxon>Coleoptera</taxon>
        <taxon>Polyphaga</taxon>
        <taxon>Cucujiformia</taxon>
        <taxon>Curculionidae</taxon>
        <taxon>Dryophthorinae</taxon>
        <taxon>Sitophilus</taxon>
    </lineage>
</organism>
<accession>A0A6J2Y309</accession>
<proteinExistence type="inferred from homology"/>
<comment type="subunit">
    <text evidence="2">Complex I is composed of 45 different subunits.</text>
</comment>
<keyword evidence="2" id="KW-0472">Membrane</keyword>
<gene>
    <name evidence="4" type="primary">LOC115883429</name>
</gene>
<dbReference type="AlphaFoldDB" id="A0A6J2Y309"/>
<name>A0A6J2Y309_SITOR</name>
<keyword evidence="2" id="KW-0249">Electron transport</keyword>
<evidence type="ECO:0000313" key="4">
    <source>
        <dbReference type="RefSeq" id="XP_030757651.1"/>
    </source>
</evidence>
<dbReference type="InterPro" id="IPR007763">
    <property type="entry name" value="NDUFA12"/>
</dbReference>
<dbReference type="KEGG" id="soy:115883429"/>
<keyword evidence="3" id="KW-1185">Reference proteome</keyword>
<dbReference type="RefSeq" id="XP_030757651.1">
    <property type="nucleotide sequence ID" value="XM_030901791.1"/>
</dbReference>
<dbReference type="GO" id="GO:0005743">
    <property type="term" value="C:mitochondrial inner membrane"/>
    <property type="evidence" value="ECO:0007669"/>
    <property type="project" value="UniProtKB-SubCell"/>
</dbReference>
<dbReference type="GO" id="GO:0006979">
    <property type="term" value="P:response to oxidative stress"/>
    <property type="evidence" value="ECO:0007669"/>
    <property type="project" value="TreeGrafter"/>
</dbReference>